<dbReference type="InterPro" id="IPR005128">
    <property type="entry name" value="Acetolactate_a_deCO2ase"/>
</dbReference>
<proteinExistence type="predicted"/>
<keyword evidence="1" id="KW-1133">Transmembrane helix</keyword>
<keyword evidence="1" id="KW-0472">Membrane</keyword>
<evidence type="ECO:0000313" key="2">
    <source>
        <dbReference type="EMBL" id="SPP99584.1"/>
    </source>
</evidence>
<dbReference type="Proteomes" id="UP000245125">
    <property type="component" value="Unassembled WGS sequence"/>
</dbReference>
<evidence type="ECO:0000313" key="3">
    <source>
        <dbReference type="Proteomes" id="UP000245125"/>
    </source>
</evidence>
<dbReference type="OrthoDB" id="824310at2"/>
<reference evidence="3" key="1">
    <citation type="submission" date="2018-03" db="EMBL/GenBank/DDBJ databases">
        <authorList>
            <person name="Zecchin S."/>
        </authorList>
    </citation>
    <scope>NUCLEOTIDE SEQUENCE [LARGE SCALE GENOMIC DNA]</scope>
</reference>
<dbReference type="AlphaFoldDB" id="A0A2U3QDX6"/>
<protein>
    <submittedName>
        <fullName evidence="2">Putative decarboxylase</fullName>
    </submittedName>
</protein>
<keyword evidence="3" id="KW-1185">Reference proteome</keyword>
<name>A0A2U3QDX6_9BACT</name>
<dbReference type="GO" id="GO:0047605">
    <property type="term" value="F:acetolactate decarboxylase activity"/>
    <property type="evidence" value="ECO:0007669"/>
    <property type="project" value="InterPro"/>
</dbReference>
<dbReference type="Pfam" id="PF03306">
    <property type="entry name" value="AAL_decarboxy"/>
    <property type="match status" value="1"/>
</dbReference>
<feature type="transmembrane region" description="Helical" evidence="1">
    <location>
        <begin position="36"/>
        <end position="53"/>
    </location>
</feature>
<dbReference type="SUPFAM" id="SSF117856">
    <property type="entry name" value="AF0104/ALDC/Ptd012-like"/>
    <property type="match status" value="1"/>
</dbReference>
<dbReference type="UniPathway" id="UPA00626">
    <property type="reaction ID" value="UER00678"/>
</dbReference>
<dbReference type="GO" id="GO:0045151">
    <property type="term" value="P:acetoin biosynthetic process"/>
    <property type="evidence" value="ECO:0007669"/>
    <property type="project" value="InterPro"/>
</dbReference>
<dbReference type="Gene3D" id="3.30.1330.80">
    <property type="entry name" value="Hypothetical protein, similar to alpha- acetolactate decarboxylase, domain 2"/>
    <property type="match status" value="2"/>
</dbReference>
<accession>A0A2U3QDX6</accession>
<keyword evidence="1" id="KW-0812">Transmembrane</keyword>
<sequence>MQPDNKDGRYQEGEMKKEGIASFGGLRNKAFGCKSALPLALFLLVAVCAASVINSKKEGLVEYVGAQKDIFVSGKATKVVSLEDLAGQKGLYAVGPIEGLDGEITIFDSKPYITKVRGSGYTAEHTFKHGAFFLVWSEWTKWQNVQIPAGVKSYVDLQKFVKSQAQSAGIDVTQPFPFLLSGTPVEIKWHINVDRTEGKPITKELFAKSKEHFVTKNEPVDIVGFYGPHHAGIFLPKFTPAIKEGSGMENEIHIHLVSRTSKAAGHIDELTLGENMVLRLPKVPE</sequence>
<evidence type="ECO:0000256" key="1">
    <source>
        <dbReference type="SAM" id="Phobius"/>
    </source>
</evidence>
<dbReference type="EMBL" id="OUUY01000002">
    <property type="protein sequence ID" value="SPP99584.1"/>
    <property type="molecule type" value="Genomic_DNA"/>
</dbReference>
<gene>
    <name evidence="2" type="ORF">NBG4_100024</name>
</gene>
<organism evidence="2 3">
    <name type="scientific">Candidatus Sulfobium mesophilum</name>
    <dbReference type="NCBI Taxonomy" id="2016548"/>
    <lineage>
        <taxon>Bacteria</taxon>
        <taxon>Pseudomonadati</taxon>
        <taxon>Nitrospirota</taxon>
        <taxon>Nitrospiria</taxon>
        <taxon>Nitrospirales</taxon>
        <taxon>Nitrospiraceae</taxon>
        <taxon>Candidatus Sulfobium</taxon>
    </lineage>
</organism>